<evidence type="ECO:0000313" key="2">
    <source>
        <dbReference type="Proteomes" id="UP000220005"/>
    </source>
</evidence>
<gene>
    <name evidence="1" type="ORF">CGS58_10000</name>
</gene>
<dbReference type="EMBL" id="NMTY01000024">
    <property type="protein sequence ID" value="PDX80825.1"/>
    <property type="molecule type" value="Genomic_DNA"/>
</dbReference>
<dbReference type="Proteomes" id="UP000220005">
    <property type="component" value="Unassembled WGS sequence"/>
</dbReference>
<evidence type="ECO:0000313" key="1">
    <source>
        <dbReference type="EMBL" id="PDX80825.1"/>
    </source>
</evidence>
<dbReference type="AlphaFoldDB" id="A0A2A7ANR1"/>
<organism evidence="1 2">
    <name type="scientific">Faecalibacterium prausnitzii</name>
    <dbReference type="NCBI Taxonomy" id="853"/>
    <lineage>
        <taxon>Bacteria</taxon>
        <taxon>Bacillati</taxon>
        <taxon>Bacillota</taxon>
        <taxon>Clostridia</taxon>
        <taxon>Eubacteriales</taxon>
        <taxon>Oscillospiraceae</taxon>
        <taxon>Faecalibacterium</taxon>
    </lineage>
</organism>
<accession>A0A2A7ANR1</accession>
<protein>
    <submittedName>
        <fullName evidence="1">Uncharacterized protein</fullName>
    </submittedName>
</protein>
<reference evidence="1 2" key="1">
    <citation type="journal article" date="2017" name="Front. Microbiol.">
        <title>New Insights into the Diversity of the Genus Faecalibacterium.</title>
        <authorList>
            <person name="Benevides L."/>
            <person name="Burman S."/>
            <person name="Martin R."/>
            <person name="Robert V."/>
            <person name="Thomas M."/>
            <person name="Miquel S."/>
            <person name="Chain F."/>
            <person name="Sokol H."/>
            <person name="Bermudez-Humaran L.G."/>
            <person name="Morrison M."/>
            <person name="Langella P."/>
            <person name="Azevedo V.A."/>
            <person name="Chatel J.M."/>
            <person name="Soares S."/>
        </authorList>
    </citation>
    <scope>NUCLEOTIDE SEQUENCE [LARGE SCALE GENOMIC DNA]</scope>
    <source>
        <strain evidence="1 2">CNCM I 4575</strain>
    </source>
</reference>
<proteinExistence type="predicted"/>
<comment type="caution">
    <text evidence="1">The sequence shown here is derived from an EMBL/GenBank/DDBJ whole genome shotgun (WGS) entry which is preliminary data.</text>
</comment>
<name>A0A2A7ANR1_9FIRM</name>
<sequence length="61" mass="6700">MSNCNLIMFRASGRSAPADRQAEDPRSVSVQDKACLYDRVIPFGEIATLLKAREDQGNGKT</sequence>